<sequence>MGGQAAHLLDPIASWIREEGLKAGKIHSDDTPVPVLAPGKGKTAQGRLWTYVVDDGASGSTAPALVWYKFTPDRSGIQPQTELKNFTGLLQADGYAGYERLYAGNGIQKVVC</sequence>
<gene>
    <name evidence="2" type="ORF">NJ75_04689</name>
</gene>
<proteinExistence type="predicted"/>
<dbReference type="PATRIC" id="fig|48936.3.peg.4715"/>
<dbReference type="PANTHER" id="PTHR33678:SF1">
    <property type="entry name" value="BLL1576 PROTEIN"/>
    <property type="match status" value="1"/>
</dbReference>
<dbReference type="STRING" id="48936.NJ75_04689"/>
<dbReference type="PANTHER" id="PTHR33678">
    <property type="entry name" value="BLL1576 PROTEIN"/>
    <property type="match status" value="1"/>
</dbReference>
<dbReference type="InterPro" id="IPR052344">
    <property type="entry name" value="Transposase-related"/>
</dbReference>
<evidence type="ECO:0000313" key="2">
    <source>
        <dbReference type="EMBL" id="KHS41555.1"/>
    </source>
</evidence>
<reference evidence="2 3" key="1">
    <citation type="submission" date="2014-10" db="EMBL/GenBank/DDBJ databases">
        <title>Draft genome sequence of Novosphingobium subterraneum DSM 12447.</title>
        <authorList>
            <person name="Gan H.M."/>
            <person name="Gan H.Y."/>
            <person name="Savka M.A."/>
        </authorList>
    </citation>
    <scope>NUCLEOTIDE SEQUENCE [LARGE SCALE GENOMIC DNA]</scope>
    <source>
        <strain evidence="2 3">DSM 12447</strain>
    </source>
</reference>
<organism evidence="2 3">
    <name type="scientific">Novosphingobium subterraneum</name>
    <dbReference type="NCBI Taxonomy" id="48936"/>
    <lineage>
        <taxon>Bacteria</taxon>
        <taxon>Pseudomonadati</taxon>
        <taxon>Pseudomonadota</taxon>
        <taxon>Alphaproteobacteria</taxon>
        <taxon>Sphingomonadales</taxon>
        <taxon>Sphingomonadaceae</taxon>
        <taxon>Novosphingobium</taxon>
    </lineage>
</organism>
<accession>A0A0B8ZEX1</accession>
<protein>
    <submittedName>
        <fullName evidence="2">Putative transposase for insertion sequence element</fullName>
    </submittedName>
</protein>
<keyword evidence="3" id="KW-1185">Reference proteome</keyword>
<dbReference type="EMBL" id="JRVC01000048">
    <property type="protein sequence ID" value="KHS41555.1"/>
    <property type="molecule type" value="Genomic_DNA"/>
</dbReference>
<dbReference type="AlphaFoldDB" id="A0A0B8ZEX1"/>
<evidence type="ECO:0000259" key="1">
    <source>
        <dbReference type="Pfam" id="PF03050"/>
    </source>
</evidence>
<dbReference type="Proteomes" id="UP000031338">
    <property type="component" value="Unassembled WGS sequence"/>
</dbReference>
<feature type="domain" description="Transposase IS66 central" evidence="1">
    <location>
        <begin position="3"/>
        <end position="112"/>
    </location>
</feature>
<comment type="caution">
    <text evidence="2">The sequence shown here is derived from an EMBL/GenBank/DDBJ whole genome shotgun (WGS) entry which is preliminary data.</text>
</comment>
<dbReference type="Pfam" id="PF03050">
    <property type="entry name" value="DDE_Tnp_IS66"/>
    <property type="match status" value="1"/>
</dbReference>
<name>A0A0B8ZEX1_9SPHN</name>
<evidence type="ECO:0000313" key="3">
    <source>
        <dbReference type="Proteomes" id="UP000031338"/>
    </source>
</evidence>
<dbReference type="InterPro" id="IPR004291">
    <property type="entry name" value="Transposase_IS66_central"/>
</dbReference>